<dbReference type="SUPFAM" id="SSF103481">
    <property type="entry name" value="Multidrug resistance efflux transporter EmrE"/>
    <property type="match status" value="2"/>
</dbReference>
<evidence type="ECO:0000256" key="2">
    <source>
        <dbReference type="ARBA" id="ARBA00022475"/>
    </source>
</evidence>
<gene>
    <name evidence="9" type="ORF">CP911_27145</name>
    <name evidence="8" type="ORF">H8L09_26740</name>
</gene>
<dbReference type="InterPro" id="IPR000620">
    <property type="entry name" value="EamA_dom"/>
</dbReference>
<dbReference type="Pfam" id="PF00892">
    <property type="entry name" value="EamA"/>
    <property type="match status" value="2"/>
</dbReference>
<protein>
    <submittedName>
        <fullName evidence="8">DMT family transporter</fullName>
    </submittedName>
    <submittedName>
        <fullName evidence="9">EamA/RhaT family transporter</fullName>
    </submittedName>
</protein>
<keyword evidence="2" id="KW-1003">Cell membrane</keyword>
<feature type="domain" description="EamA" evidence="7">
    <location>
        <begin position="156"/>
        <end position="300"/>
    </location>
</feature>
<keyword evidence="3 6" id="KW-0812">Transmembrane</keyword>
<evidence type="ECO:0000259" key="7">
    <source>
        <dbReference type="Pfam" id="PF00892"/>
    </source>
</evidence>
<evidence type="ECO:0000256" key="3">
    <source>
        <dbReference type="ARBA" id="ARBA00022692"/>
    </source>
</evidence>
<reference evidence="8" key="2">
    <citation type="submission" date="2020-08" db="EMBL/GenBank/DDBJ databases">
        <title>Genomic evolution and epidemiology of Klebsiella pneumoniae from a major hospital in Beijing, China, over a fifteen-year period: dissemination of known and novel high-risk clones.</title>
        <authorList>
            <person name="Palmieri M."/>
        </authorList>
    </citation>
    <scope>NUCLEOTIDE SEQUENCE</scope>
    <source>
        <strain evidence="8">K7050</strain>
    </source>
</reference>
<evidence type="ECO:0000313" key="9">
    <source>
        <dbReference type="EMBL" id="PCM58490.1"/>
    </source>
</evidence>
<feature type="transmembrane region" description="Helical" evidence="6">
    <location>
        <begin position="5"/>
        <end position="25"/>
    </location>
</feature>
<dbReference type="PANTHER" id="PTHR42920">
    <property type="entry name" value="OS03G0707200 PROTEIN-RELATED"/>
    <property type="match status" value="1"/>
</dbReference>
<organism evidence="9 10">
    <name type="scientific">Klebsiella quasipneumoniae</name>
    <dbReference type="NCBI Taxonomy" id="1463165"/>
    <lineage>
        <taxon>Bacteria</taxon>
        <taxon>Pseudomonadati</taxon>
        <taxon>Pseudomonadota</taxon>
        <taxon>Gammaproteobacteria</taxon>
        <taxon>Enterobacterales</taxon>
        <taxon>Enterobacteriaceae</taxon>
        <taxon>Klebsiella/Raoultella group</taxon>
        <taxon>Klebsiella</taxon>
        <taxon>Klebsiella pneumoniae complex</taxon>
    </lineage>
</organism>
<name>A0A2A5MCD0_9ENTR</name>
<evidence type="ECO:0000313" key="8">
    <source>
        <dbReference type="EMBL" id="MBC5048945.1"/>
    </source>
</evidence>
<sequence>MKQGIIFGALAGACWGFIFLPPVLLPEISPLLLTCGRFATYGILAAILLIPQWRNIARVWHHRDLLTLIRLSLMSNVLYFLLVAVAVKQVGIAATSLVIGLIPVMVPVLGRRDQHAPPFRQLLLPMAAIIAGVVLINLHALQTSSHQVTEGKRQMLGMLCAFAALLCWSRYAVENSRCLKNLPYNSNQWSLLIGLCTGCISVLLWLIASIFRFSAVDLSLPEHTQTLFWITNMMLAVVSSWLGYLAWNLCSRRLPVSLTGQMVVFETLFALLYGFIYSQRIPDLQETAAILLLLGGVLVTVHYHQLSRRGYAGNSPEVKGS</sequence>
<evidence type="ECO:0000256" key="4">
    <source>
        <dbReference type="ARBA" id="ARBA00022989"/>
    </source>
</evidence>
<proteinExistence type="predicted"/>
<accession>A0A2A5MCD0</accession>
<feature type="transmembrane region" description="Helical" evidence="6">
    <location>
        <begin position="288"/>
        <end position="306"/>
    </location>
</feature>
<dbReference type="PANTHER" id="PTHR42920:SF11">
    <property type="entry name" value="INNER MEMBRANE PROTEIN YTFF"/>
    <property type="match status" value="1"/>
</dbReference>
<evidence type="ECO:0000256" key="1">
    <source>
        <dbReference type="ARBA" id="ARBA00004651"/>
    </source>
</evidence>
<feature type="transmembrane region" description="Helical" evidence="6">
    <location>
        <begin position="122"/>
        <end position="141"/>
    </location>
</feature>
<feature type="transmembrane region" description="Helical" evidence="6">
    <location>
        <begin position="191"/>
        <end position="215"/>
    </location>
</feature>
<dbReference type="GO" id="GO:0005886">
    <property type="term" value="C:plasma membrane"/>
    <property type="evidence" value="ECO:0007669"/>
    <property type="project" value="UniProtKB-SubCell"/>
</dbReference>
<feature type="transmembrane region" description="Helical" evidence="6">
    <location>
        <begin position="65"/>
        <end position="86"/>
    </location>
</feature>
<keyword evidence="4 6" id="KW-1133">Transmembrane helix</keyword>
<dbReference type="AlphaFoldDB" id="A0A2A5MCD0"/>
<dbReference type="InterPro" id="IPR037185">
    <property type="entry name" value="EmrE-like"/>
</dbReference>
<evidence type="ECO:0000256" key="5">
    <source>
        <dbReference type="ARBA" id="ARBA00023136"/>
    </source>
</evidence>
<feature type="transmembrane region" description="Helical" evidence="6">
    <location>
        <begin position="254"/>
        <end position="276"/>
    </location>
</feature>
<feature type="transmembrane region" description="Helical" evidence="6">
    <location>
        <begin position="153"/>
        <end position="171"/>
    </location>
</feature>
<reference evidence="9 10" key="1">
    <citation type="submission" date="2017-09" db="EMBL/GenBank/DDBJ databases">
        <title>Mdr eskape-Ghana.</title>
        <authorList>
            <person name="Agyepong N."/>
            <person name="Janice J."/>
            <person name="Samuelsen O."/>
            <person name="Owusu-Ofori A."/>
            <person name="Sundsfjord A."/>
            <person name="Essack S."/>
            <person name="Pedersen T."/>
        </authorList>
    </citation>
    <scope>NUCLEOTIDE SEQUENCE [LARGE SCALE GENOMIC DNA]</scope>
    <source>
        <strain evidence="9 10">46</strain>
    </source>
</reference>
<dbReference type="EMBL" id="JACNQW010000035">
    <property type="protein sequence ID" value="MBC5048945.1"/>
    <property type="molecule type" value="Genomic_DNA"/>
</dbReference>
<feature type="transmembrane region" description="Helical" evidence="6">
    <location>
        <begin position="31"/>
        <end position="53"/>
    </location>
</feature>
<evidence type="ECO:0000256" key="6">
    <source>
        <dbReference type="SAM" id="Phobius"/>
    </source>
</evidence>
<dbReference type="Proteomes" id="UP000217648">
    <property type="component" value="Unassembled WGS sequence"/>
</dbReference>
<feature type="transmembrane region" description="Helical" evidence="6">
    <location>
        <begin position="92"/>
        <end position="110"/>
    </location>
</feature>
<dbReference type="RefSeq" id="WP_004118146.1">
    <property type="nucleotide sequence ID" value="NZ_ABFGRI040000001.1"/>
</dbReference>
<feature type="transmembrane region" description="Helical" evidence="6">
    <location>
        <begin position="227"/>
        <end position="247"/>
    </location>
</feature>
<evidence type="ECO:0000313" key="10">
    <source>
        <dbReference type="Proteomes" id="UP000217648"/>
    </source>
</evidence>
<comment type="subcellular location">
    <subcellularLocation>
        <location evidence="1">Cell membrane</location>
        <topology evidence="1">Multi-pass membrane protein</topology>
    </subcellularLocation>
</comment>
<feature type="domain" description="EamA" evidence="7">
    <location>
        <begin position="4"/>
        <end position="137"/>
    </location>
</feature>
<keyword evidence="5 6" id="KW-0472">Membrane</keyword>
<dbReference type="Proteomes" id="UP000646540">
    <property type="component" value="Unassembled WGS sequence"/>
</dbReference>
<comment type="caution">
    <text evidence="9">The sequence shown here is derived from an EMBL/GenBank/DDBJ whole genome shotgun (WGS) entry which is preliminary data.</text>
</comment>
<dbReference type="InterPro" id="IPR051258">
    <property type="entry name" value="Diverse_Substrate_Transporter"/>
</dbReference>
<dbReference type="EMBL" id="NXHG01000034">
    <property type="protein sequence ID" value="PCM58490.1"/>
    <property type="molecule type" value="Genomic_DNA"/>
</dbReference>